<evidence type="ECO:0000256" key="1">
    <source>
        <dbReference type="ARBA" id="ARBA00010792"/>
    </source>
</evidence>
<feature type="transmembrane region" description="Helical" evidence="2">
    <location>
        <begin position="12"/>
        <end position="31"/>
    </location>
</feature>
<protein>
    <submittedName>
        <fullName evidence="4">DedA family protein</fullName>
    </submittedName>
</protein>
<organism evidence="4 5">
    <name type="scientific">Metalysinibacillus jejuensis</name>
    <dbReference type="NCBI Taxonomy" id="914327"/>
    <lineage>
        <taxon>Bacteria</taxon>
        <taxon>Bacillati</taxon>
        <taxon>Bacillota</taxon>
        <taxon>Bacilli</taxon>
        <taxon>Bacillales</taxon>
        <taxon>Caryophanaceae</taxon>
        <taxon>Metalysinibacillus</taxon>
    </lineage>
</organism>
<dbReference type="EMBL" id="DYTV01000019">
    <property type="protein sequence ID" value="HJH10433.1"/>
    <property type="molecule type" value="Genomic_DNA"/>
</dbReference>
<feature type="transmembrane region" description="Helical" evidence="2">
    <location>
        <begin position="165"/>
        <end position="187"/>
    </location>
</feature>
<proteinExistence type="inferred from homology"/>
<dbReference type="PANTHER" id="PTHR42709:SF9">
    <property type="entry name" value="ALKALINE PHOSPHATASE LIKE PROTEIN"/>
    <property type="match status" value="1"/>
</dbReference>
<dbReference type="RefSeq" id="WP_108307532.1">
    <property type="nucleotide sequence ID" value="NZ_QAFW01000033.1"/>
</dbReference>
<gene>
    <name evidence="4" type="ORF">K8V30_01860</name>
</gene>
<name>A0A921NB49_9BACL</name>
<dbReference type="Proteomes" id="UP000700212">
    <property type="component" value="Unassembled WGS sequence"/>
</dbReference>
<feature type="transmembrane region" description="Helical" evidence="2">
    <location>
        <begin position="137"/>
        <end position="159"/>
    </location>
</feature>
<evidence type="ECO:0000313" key="4">
    <source>
        <dbReference type="EMBL" id="HJH10433.1"/>
    </source>
</evidence>
<comment type="caution">
    <text evidence="4">The sequence shown here is derived from an EMBL/GenBank/DDBJ whole genome shotgun (WGS) entry which is preliminary data.</text>
</comment>
<reference evidence="4" key="1">
    <citation type="journal article" date="2021" name="PeerJ">
        <title>Extensive microbial diversity within the chicken gut microbiome revealed by metagenomics and culture.</title>
        <authorList>
            <person name="Gilroy R."/>
            <person name="Ravi A."/>
            <person name="Getino M."/>
            <person name="Pursley I."/>
            <person name="Horton D.L."/>
            <person name="Alikhan N.F."/>
            <person name="Baker D."/>
            <person name="Gharbi K."/>
            <person name="Hall N."/>
            <person name="Watson M."/>
            <person name="Adriaenssens E.M."/>
            <person name="Foster-Nyarko E."/>
            <person name="Jarju S."/>
            <person name="Secka A."/>
            <person name="Antonio M."/>
            <person name="Oren A."/>
            <person name="Chaudhuri R.R."/>
            <person name="La Ragione R."/>
            <person name="Hildebrand F."/>
            <person name="Pallen M.J."/>
        </authorList>
    </citation>
    <scope>NUCLEOTIDE SEQUENCE</scope>
    <source>
        <strain evidence="4">CHK160-4876</strain>
    </source>
</reference>
<evidence type="ECO:0000259" key="3">
    <source>
        <dbReference type="Pfam" id="PF09335"/>
    </source>
</evidence>
<dbReference type="InterPro" id="IPR032816">
    <property type="entry name" value="VTT_dom"/>
</dbReference>
<evidence type="ECO:0000313" key="5">
    <source>
        <dbReference type="Proteomes" id="UP000700212"/>
    </source>
</evidence>
<dbReference type="Pfam" id="PF09335">
    <property type="entry name" value="VTT_dom"/>
    <property type="match status" value="1"/>
</dbReference>
<keyword evidence="2" id="KW-1133">Transmembrane helix</keyword>
<dbReference type="OrthoDB" id="9782291at2"/>
<dbReference type="AlphaFoldDB" id="A0A921NB49"/>
<dbReference type="GO" id="GO:0005886">
    <property type="term" value="C:plasma membrane"/>
    <property type="evidence" value="ECO:0007669"/>
    <property type="project" value="TreeGrafter"/>
</dbReference>
<keyword evidence="2" id="KW-0812">Transmembrane</keyword>
<sequence>MSATNITEAFVTYGYSIIFICAFFGIIGIPAPEESLLVIIGMACVHHTMDFTIASVVATSGTIVGMLTGYCFGKYLGLPILLRFGHLFGFTVERFASLETKYKKHSRIAVMFGFYLPGIRQLSPYVAGTVNLRFPLFLLYASIGALLWVIPYMAAGYFIGSTFSIPPAYVSSIGFILFGIFILHLIIQWIKKKVKGANT</sequence>
<feature type="domain" description="VTT" evidence="3">
    <location>
        <begin position="32"/>
        <end position="157"/>
    </location>
</feature>
<evidence type="ECO:0000256" key="2">
    <source>
        <dbReference type="SAM" id="Phobius"/>
    </source>
</evidence>
<keyword evidence="2" id="KW-0472">Membrane</keyword>
<comment type="similarity">
    <text evidence="1">Belongs to the DedA family.</text>
</comment>
<reference evidence="4" key="2">
    <citation type="submission" date="2021-09" db="EMBL/GenBank/DDBJ databases">
        <authorList>
            <person name="Gilroy R."/>
        </authorList>
    </citation>
    <scope>NUCLEOTIDE SEQUENCE</scope>
    <source>
        <strain evidence="4">CHK160-4876</strain>
    </source>
</reference>
<accession>A0A921NB49</accession>
<dbReference type="InterPro" id="IPR051311">
    <property type="entry name" value="DedA_domain"/>
</dbReference>
<dbReference type="PANTHER" id="PTHR42709">
    <property type="entry name" value="ALKALINE PHOSPHATASE LIKE PROTEIN"/>
    <property type="match status" value="1"/>
</dbReference>
<feature type="transmembrane region" description="Helical" evidence="2">
    <location>
        <begin position="51"/>
        <end position="73"/>
    </location>
</feature>